<dbReference type="OMA" id="HHSWEGK"/>
<dbReference type="InterPro" id="IPR036366">
    <property type="entry name" value="PGBDSf"/>
</dbReference>
<reference evidence="2" key="1">
    <citation type="submission" date="2019-11" db="EMBL/GenBank/DDBJ databases">
        <authorList>
            <person name="Feng L."/>
        </authorList>
    </citation>
    <scope>NUCLEOTIDE SEQUENCE</scope>
    <source>
        <strain evidence="2">ElentaLFYP107</strain>
    </source>
</reference>
<evidence type="ECO:0000313" key="2">
    <source>
        <dbReference type="EMBL" id="VYU12631.1"/>
    </source>
</evidence>
<dbReference type="InterPro" id="IPR002477">
    <property type="entry name" value="Peptidoglycan-bd-like"/>
</dbReference>
<gene>
    <name evidence="2" type="primary">sleB</name>
    <name evidence="2" type="ORF">ELLFYP107_00135</name>
</gene>
<dbReference type="EMBL" id="CACRTT010000012">
    <property type="protein sequence ID" value="VYU12631.1"/>
    <property type="molecule type" value="Genomic_DNA"/>
</dbReference>
<dbReference type="Pfam" id="PF01471">
    <property type="entry name" value="PG_binding_1"/>
    <property type="match status" value="2"/>
</dbReference>
<feature type="domain" description="Peptidoglycan binding-like" evidence="1">
    <location>
        <begin position="119"/>
        <end position="174"/>
    </location>
</feature>
<dbReference type="SUPFAM" id="SSF47090">
    <property type="entry name" value="PGBD-like"/>
    <property type="match status" value="2"/>
</dbReference>
<sequence length="330" mass="34957">MRATSCAYPLCSSCGTSVETLARAPRCATMTLMETIKRHDTGPAVEDVQQRLVTIGLLDPADVDGAFGDTTAEAVQAFCGGAGLPLTDEVTEKVWAALVDASFTLGDRTLYLRMPHFHGHDVLELQHALGALGFACGATDGIFGAFTELALRKFQLNLGLPSDGIAGAYTYAAIRNLHHSWEGKEAVHGSSHLGFARAADVLERNALCLFGTQDFTRSVASRMSNLALATNPASKIMSADSLLVAPDESMLLVHIVLPGELTVTTVPRVSFDDEETLSLRLETAIGVADAASPSRIAVELPGIMWEDAGEGRSAQHFAITLLDALCTALS</sequence>
<proteinExistence type="predicted"/>
<accession>A0A6N3CDN8</accession>
<dbReference type="AlphaFoldDB" id="A0A6N3CDN8"/>
<dbReference type="Gene3D" id="1.10.101.10">
    <property type="entry name" value="PGBD-like superfamily/PGBD"/>
    <property type="match status" value="2"/>
</dbReference>
<protein>
    <submittedName>
        <fullName evidence="2">Spore cortex-lytic enzyme</fullName>
    </submittedName>
</protein>
<name>A0A6N3CDN8_EGGLN</name>
<dbReference type="InterPro" id="IPR036365">
    <property type="entry name" value="PGBD-like_sf"/>
</dbReference>
<organism evidence="2">
    <name type="scientific">Eggerthella lenta</name>
    <name type="common">Eubacterium lentum</name>
    <dbReference type="NCBI Taxonomy" id="84112"/>
    <lineage>
        <taxon>Bacteria</taxon>
        <taxon>Bacillati</taxon>
        <taxon>Actinomycetota</taxon>
        <taxon>Coriobacteriia</taxon>
        <taxon>Eggerthellales</taxon>
        <taxon>Eggerthellaceae</taxon>
        <taxon>Eggerthella</taxon>
    </lineage>
</organism>
<feature type="domain" description="Peptidoglycan binding-like" evidence="1">
    <location>
        <begin position="41"/>
        <end position="98"/>
    </location>
</feature>
<evidence type="ECO:0000259" key="1">
    <source>
        <dbReference type="Pfam" id="PF01471"/>
    </source>
</evidence>